<evidence type="ECO:0000256" key="6">
    <source>
        <dbReference type="ARBA" id="ARBA00023237"/>
    </source>
</evidence>
<dbReference type="InterPro" id="IPR008969">
    <property type="entry name" value="CarboxyPept-like_regulatory"/>
</dbReference>
<keyword evidence="3" id="KW-1134">Transmembrane beta strand</keyword>
<reference evidence="9 10" key="1">
    <citation type="journal article" date="2014" name="Genome Announc.">
        <title>Genome Sequence and Methylome of Soil Bacterium Gemmatirosa kalamazoonensis KBS708T, a Member of the Rarely Cultivated Gemmatimonadetes Phylum.</title>
        <authorList>
            <person name="Debruyn J.M."/>
            <person name="Radosevich M."/>
            <person name="Wommack K.E."/>
            <person name="Polson S.W."/>
            <person name="Hauser L.J."/>
            <person name="Fawaz M.N."/>
            <person name="Korlach J."/>
            <person name="Tsai Y.C."/>
        </authorList>
    </citation>
    <scope>NUCLEOTIDE SEQUENCE [LARGE SCALE GENOMIC DNA]</scope>
    <source>
        <strain evidence="9 10">KBS708</strain>
    </source>
</reference>
<dbReference type="Gene3D" id="2.60.40.1120">
    <property type="entry name" value="Carboxypeptidase-like, regulatory domain"/>
    <property type="match status" value="1"/>
</dbReference>
<dbReference type="EMBL" id="CP007128">
    <property type="protein sequence ID" value="AHG89117.1"/>
    <property type="molecule type" value="Genomic_DNA"/>
</dbReference>
<evidence type="ECO:0000256" key="5">
    <source>
        <dbReference type="ARBA" id="ARBA00023136"/>
    </source>
</evidence>
<sequence>MRHAFLRAAGLLAGLAAAIVPARPAAAQVTITLEGTVVGEKGQPLANAAVLAENLDTPESRRAMTNAAGTYRVLGLSPGRYGVTVRAIGYRPTMEKVQLIIGQRAQVNFALEQATRELQSVTVVGTTVKQVEVQRLSISAPVVREEIENLPLNQRGILNLASIAPGIKSYAPQQGRTLPSAGAAPDLRYINLYLDGVEMKSMFNGNIVGLGQTGSPVPQEGLEEFRVFLNPYDAEYSHAGSYVISAVTRRGTNDWKGSAFGFFQNKNAVGRTFIQREAAVPVPNFGRQQAGLNVSGPLRKDKLFLAASYELTNTNFYLDVVPGRPAIAPTVWDRYRGSFLAPNKNHAGVARITWVPSDKHTVDGTWSTRWLQGEGNFGATAARDAGISQKYFVNVAQIRDKWLPTSRMVNEASVQLVSWYHNEQPLLDGPVRVYPSVTIGTGGFPLVLRETHWRLVDRMQLTLGDHLLKTGVEASRVNASEFLPQNQYGSFSFPTDTSTLPNSATVGVGFFDPSSTADAKAALSGTILGLYVNDEWRPVSNLALNAGVRWDAELNTLNNDFTVPWASDAALVTALTSAGYGRFVNRGDRKNDLNNVGPRVSFSWDPLRDNTTFLRGGFGIIYDRATSMIGFGERLNAAWRQYNFTNPGTTDFNVLRQRVVSGTVAVTPGLVLAKDKMNTPKNVQWSLGVGRQFTRTLGVNVDYIDQRMSDIYVRVNPNYFNTQTRARQLTPRYGDISLWDDFGKATFRGILSQTTYQSGAMRVNLAYTLGWYKATFDGNIASAFPFVASYTMQPTSGDERHRIVLSETGKIPFGFTLSTITTLASPRPIAVTDGRDLNSDNVFFDDFPNGGARTVALPNRWKNWYRTVDVRLARPLFAQGPRKLSLSVEVFNLFNTDNVSGFGTRQLDAAGRPITNYLLPTSAFAARQTQVGVRAEF</sequence>
<proteinExistence type="predicted"/>
<dbReference type="OrthoDB" id="606851at2"/>
<dbReference type="HOGENOM" id="CLU_006298_0_0_0"/>
<evidence type="ECO:0000313" key="9">
    <source>
        <dbReference type="EMBL" id="AHG89117.1"/>
    </source>
</evidence>
<dbReference type="InterPro" id="IPR039426">
    <property type="entry name" value="TonB-dep_rcpt-like"/>
</dbReference>
<dbReference type="GO" id="GO:0015344">
    <property type="term" value="F:siderophore uptake transmembrane transporter activity"/>
    <property type="evidence" value="ECO:0007669"/>
    <property type="project" value="TreeGrafter"/>
</dbReference>
<keyword evidence="4" id="KW-0812">Transmembrane</keyword>
<dbReference type="RefSeq" id="WP_025410630.1">
    <property type="nucleotide sequence ID" value="NZ_CP007128.1"/>
</dbReference>
<accession>W0RFA0</accession>
<keyword evidence="6" id="KW-0998">Cell outer membrane</keyword>
<dbReference type="Gene3D" id="2.40.170.20">
    <property type="entry name" value="TonB-dependent receptor, beta-barrel domain"/>
    <property type="match status" value="1"/>
</dbReference>
<dbReference type="InParanoid" id="W0RFA0"/>
<feature type="signal peptide" evidence="7">
    <location>
        <begin position="1"/>
        <end position="27"/>
    </location>
</feature>
<feature type="chain" id="PRO_5004794038" evidence="7">
    <location>
        <begin position="28"/>
        <end position="937"/>
    </location>
</feature>
<keyword evidence="2" id="KW-0813">Transport</keyword>
<keyword evidence="10" id="KW-1185">Reference proteome</keyword>
<dbReference type="InterPro" id="IPR036942">
    <property type="entry name" value="Beta-barrel_TonB_sf"/>
</dbReference>
<evidence type="ECO:0000256" key="2">
    <source>
        <dbReference type="ARBA" id="ARBA00022448"/>
    </source>
</evidence>
<evidence type="ECO:0000256" key="7">
    <source>
        <dbReference type="SAM" id="SignalP"/>
    </source>
</evidence>
<dbReference type="STRING" id="861299.J421_1580"/>
<evidence type="ECO:0000313" key="10">
    <source>
        <dbReference type="Proteomes" id="UP000019151"/>
    </source>
</evidence>
<evidence type="ECO:0000256" key="1">
    <source>
        <dbReference type="ARBA" id="ARBA00004571"/>
    </source>
</evidence>
<dbReference type="Pfam" id="PF25183">
    <property type="entry name" value="OMP_b-brl_4"/>
    <property type="match status" value="2"/>
</dbReference>
<protein>
    <submittedName>
        <fullName evidence="9">Putative oar protein</fullName>
    </submittedName>
</protein>
<dbReference type="PANTHER" id="PTHR30069:SF46">
    <property type="entry name" value="OAR PROTEIN"/>
    <property type="match status" value="1"/>
</dbReference>
<comment type="subcellular location">
    <subcellularLocation>
        <location evidence="1">Cell outer membrane</location>
        <topology evidence="1">Multi-pass membrane protein</topology>
    </subcellularLocation>
</comment>
<dbReference type="KEGG" id="gba:J421_1580"/>
<dbReference type="SUPFAM" id="SSF56935">
    <property type="entry name" value="Porins"/>
    <property type="match status" value="1"/>
</dbReference>
<evidence type="ECO:0000256" key="3">
    <source>
        <dbReference type="ARBA" id="ARBA00022452"/>
    </source>
</evidence>
<feature type="domain" description="TonB-dependent transporter Oar-like beta-barrel" evidence="8">
    <location>
        <begin position="333"/>
        <end position="849"/>
    </location>
</feature>
<dbReference type="GO" id="GO:0044718">
    <property type="term" value="P:siderophore transmembrane transport"/>
    <property type="evidence" value="ECO:0007669"/>
    <property type="project" value="TreeGrafter"/>
</dbReference>
<dbReference type="Pfam" id="PF13620">
    <property type="entry name" value="CarboxypepD_reg"/>
    <property type="match status" value="1"/>
</dbReference>
<keyword evidence="5" id="KW-0472">Membrane</keyword>
<dbReference type="AlphaFoldDB" id="W0RFA0"/>
<dbReference type="eggNOG" id="COG4771">
    <property type="taxonomic scope" value="Bacteria"/>
</dbReference>
<dbReference type="GO" id="GO:0009279">
    <property type="term" value="C:cell outer membrane"/>
    <property type="evidence" value="ECO:0007669"/>
    <property type="project" value="UniProtKB-SubCell"/>
</dbReference>
<dbReference type="InterPro" id="IPR057601">
    <property type="entry name" value="Oar-like_b-barrel"/>
</dbReference>
<evidence type="ECO:0000256" key="4">
    <source>
        <dbReference type="ARBA" id="ARBA00022692"/>
    </source>
</evidence>
<dbReference type="SUPFAM" id="SSF49464">
    <property type="entry name" value="Carboxypeptidase regulatory domain-like"/>
    <property type="match status" value="1"/>
</dbReference>
<feature type="domain" description="TonB-dependent transporter Oar-like beta-barrel" evidence="8">
    <location>
        <begin position="247"/>
        <end position="313"/>
    </location>
</feature>
<name>W0RFA0_9BACT</name>
<dbReference type="Proteomes" id="UP000019151">
    <property type="component" value="Chromosome"/>
</dbReference>
<organism evidence="9 10">
    <name type="scientific">Gemmatirosa kalamazoonensis</name>
    <dbReference type="NCBI Taxonomy" id="861299"/>
    <lineage>
        <taxon>Bacteria</taxon>
        <taxon>Pseudomonadati</taxon>
        <taxon>Gemmatimonadota</taxon>
        <taxon>Gemmatimonadia</taxon>
        <taxon>Gemmatimonadales</taxon>
        <taxon>Gemmatimonadaceae</taxon>
        <taxon>Gemmatirosa</taxon>
    </lineage>
</organism>
<gene>
    <name evidence="9" type="ORF">J421_1580</name>
</gene>
<dbReference type="PANTHER" id="PTHR30069">
    <property type="entry name" value="TONB-DEPENDENT OUTER MEMBRANE RECEPTOR"/>
    <property type="match status" value="1"/>
</dbReference>
<keyword evidence="7" id="KW-0732">Signal</keyword>
<evidence type="ECO:0000259" key="8">
    <source>
        <dbReference type="Pfam" id="PF25183"/>
    </source>
</evidence>